<dbReference type="CDD" id="cd06627">
    <property type="entry name" value="STKc_Cdc7_like"/>
    <property type="match status" value="1"/>
</dbReference>
<evidence type="ECO:0000256" key="3">
    <source>
        <dbReference type="ARBA" id="ARBA00022741"/>
    </source>
</evidence>
<name>A0A061BMK3_RHOTO</name>
<feature type="binding site" evidence="7">
    <location>
        <position position="719"/>
    </location>
    <ligand>
        <name>ATP</name>
        <dbReference type="ChEBI" id="CHEBI:30616"/>
    </ligand>
</feature>
<evidence type="ECO:0000256" key="6">
    <source>
        <dbReference type="ARBA" id="ARBA00022840"/>
    </source>
</evidence>
<feature type="compositionally biased region" description="Low complexity" evidence="8">
    <location>
        <begin position="1149"/>
        <end position="1176"/>
    </location>
</feature>
<keyword evidence="1" id="KW-0808">Transferase</keyword>
<dbReference type="InterPro" id="IPR017441">
    <property type="entry name" value="Protein_kinase_ATP_BS"/>
</dbReference>
<evidence type="ECO:0000259" key="9">
    <source>
        <dbReference type="PROSITE" id="PS50011"/>
    </source>
</evidence>
<dbReference type="GO" id="GO:0004709">
    <property type="term" value="F:MAP kinase kinase kinase activity"/>
    <property type="evidence" value="ECO:0007669"/>
    <property type="project" value="TreeGrafter"/>
</dbReference>
<dbReference type="InterPro" id="IPR002219">
    <property type="entry name" value="PKC_DAG/PE"/>
</dbReference>
<keyword evidence="2" id="KW-0479">Metal-binding</keyword>
<feature type="compositionally biased region" description="Pro residues" evidence="8">
    <location>
        <begin position="308"/>
        <end position="324"/>
    </location>
</feature>
<dbReference type="InterPro" id="IPR050538">
    <property type="entry name" value="MAP_kinase_kinase_kinase"/>
</dbReference>
<evidence type="ECO:0000256" key="4">
    <source>
        <dbReference type="ARBA" id="ARBA00022777"/>
    </source>
</evidence>
<evidence type="ECO:0000256" key="7">
    <source>
        <dbReference type="PROSITE-ProRule" id="PRU10141"/>
    </source>
</evidence>
<dbReference type="SMART" id="SM00109">
    <property type="entry name" value="C1"/>
    <property type="match status" value="1"/>
</dbReference>
<keyword evidence="5" id="KW-0862">Zinc</keyword>
<feature type="region of interest" description="Disordered" evidence="8">
    <location>
        <begin position="1143"/>
        <end position="1298"/>
    </location>
</feature>
<feature type="region of interest" description="Disordered" evidence="8">
    <location>
        <begin position="56"/>
        <end position="89"/>
    </location>
</feature>
<feature type="compositionally biased region" description="Basic and acidic residues" evidence="8">
    <location>
        <begin position="108"/>
        <end position="121"/>
    </location>
</feature>
<feature type="compositionally biased region" description="Pro residues" evidence="8">
    <location>
        <begin position="241"/>
        <end position="251"/>
    </location>
</feature>
<dbReference type="PROSITE" id="PS00107">
    <property type="entry name" value="PROTEIN_KINASE_ATP"/>
    <property type="match status" value="1"/>
</dbReference>
<dbReference type="PROSITE" id="PS50011">
    <property type="entry name" value="PROTEIN_KINASE_DOM"/>
    <property type="match status" value="1"/>
</dbReference>
<accession>A0A061BMK3</accession>
<feature type="compositionally biased region" description="Low complexity" evidence="8">
    <location>
        <begin position="1"/>
        <end position="16"/>
    </location>
</feature>
<evidence type="ECO:0000259" key="10">
    <source>
        <dbReference type="PROSITE" id="PS50081"/>
    </source>
</evidence>
<evidence type="ECO:0000256" key="8">
    <source>
        <dbReference type="SAM" id="MobiDB-lite"/>
    </source>
</evidence>
<feature type="region of interest" description="Disordered" evidence="8">
    <location>
        <begin position="199"/>
        <end position="332"/>
    </location>
</feature>
<reference evidence="11" key="1">
    <citation type="journal article" date="2014" name="Genome Announc.">
        <title>Draft genome sequence of Rhodosporidium toruloides CECT1137, an oleaginous yeast of biotechnological interest.</title>
        <authorList>
            <person name="Morin N."/>
            <person name="Calcas X."/>
            <person name="Devillers H."/>
            <person name="Durrens P."/>
            <person name="Sherman D.J."/>
            <person name="Nicaud J.-M."/>
            <person name="Neuveglise C."/>
        </authorList>
    </citation>
    <scope>NUCLEOTIDE SEQUENCE</scope>
    <source>
        <strain evidence="11">CECT1137</strain>
    </source>
</reference>
<evidence type="ECO:0000256" key="1">
    <source>
        <dbReference type="ARBA" id="ARBA00022679"/>
    </source>
</evidence>
<feature type="compositionally biased region" description="Polar residues" evidence="8">
    <location>
        <begin position="542"/>
        <end position="551"/>
    </location>
</feature>
<dbReference type="SUPFAM" id="SSF57889">
    <property type="entry name" value="Cysteine-rich domain"/>
    <property type="match status" value="1"/>
</dbReference>
<feature type="compositionally biased region" description="Low complexity" evidence="8">
    <location>
        <begin position="1280"/>
        <end position="1290"/>
    </location>
</feature>
<sequence>MAAAAVATSPTTPTAPKSRLFGRPASAKPAESSFSPTSPWFLSRFPVLGTSWAARVGGESAVDTKRERRFSFGVDKPARPGAKPSLQRARLARTSLMAAARKMAGGTRRKEEGEADDSGLRSYRDKAPMFIMSSPELATPGEEKAQWDLHDASTTTKEAEGPQSPMVKWDSSVTNGAKSSFLPLSPVDGHSLVQSHHLYTPRQSSEESAASLEPLDRSTPPLVAPSAFRRARSPKALWNPPSLPTPPPSSPEPVNRSASRSPPVDEETRQAFRAEALAKLTSPTPTQTRFPDDLTSFPFPAVEQHATPPRPTRPPPALPTPDPPTQSSTSLILPLPSARNSLSAADLAPSPPALVRSYSVGLHPEPVQLDIDFRGRLVRARNSHPAGSSPALTVSSTGSSSPGSSRISDWRPSTGSRKSSDTSVTASAQSCDQPSNDQQTGLYALSSDRRVVESAIDVLAVVEEDEPPFPASPLLRPKRSPTKRGDSDLPHRRPSRGEKRISLDGSLPVQAKPDVVVVSRQRHRSLAPIPSATKPPLRPYRLSTTDRTFSSGAVVEPTPSEREQLGLSASSNANPSTSPAADLLTRPLSPSRIERPRAGKRYLSELHTPDSRPVSPSSDRDYGIGLGFPSGLVSGKSSVRTRHESLVFSGDEDMGGGEYRQRRVSRRISSGAATRTKLVLREKGKPVLTYQLGECIGRGQFGSVYRALNLNTGQVVAVKRISLEGKSENEVAELSNEVKLLRSLTHPAVVKYEGLVRTEHYLNIILEFAEGGSLEKTIKQYGQLPESLVAAYVLKMLEGLAYLHGEGVVHCDLKAANVLSTKNGNIKLSDFGVSLNLNALKTTRGLAAATEVNGTPNWMAPEVISMQGATAASDIWSLGATICELVSGRPPYADLVAMSAMFRIVEDDCPPLPDGISAELERFLLRCFRKNPQERPTADKLFEDPWLVKHSIGLQSRPQDSIPFHRRISSDHRRPLLSLPATLSSAAAFTDDMSDSPVPLVPPVLPFALDEPAPRDSLDSGYRAEDEEVAAPPLPAIDPDDLPHPHSFVKITSSKAVDCKICGEPTKRHAVLCKDCGLIAHSRCKEFASTCDLRAQLLAFAAAHSGTSLARFPTLQAVASPPPPASSTPPSFAFADYLPFSKSRRPKLSSPGSTTSRTPPSSRPTSPSRRPLRTISNALMPTKTRSPQSTPPPSLGKSRVRPQSTSVSTTTTPTKRRTENASAGPIELGSMAPSSPTPRVSIDLPSRTNDVATPSPTKAAAETNQKRHLRSVSQPVNVLSKSPGAASSSSKRSECTVM</sequence>
<feature type="region of interest" description="Disordered" evidence="8">
    <location>
        <begin position="467"/>
        <end position="507"/>
    </location>
</feature>
<feature type="compositionally biased region" description="Low complexity" evidence="8">
    <location>
        <begin position="388"/>
        <end position="407"/>
    </location>
</feature>
<dbReference type="PANTHER" id="PTHR48016:SF4">
    <property type="entry name" value="PROTEIN KINASE DOMAIN-CONTAINING PROTEIN"/>
    <property type="match status" value="1"/>
</dbReference>
<dbReference type="GO" id="GO:0005524">
    <property type="term" value="F:ATP binding"/>
    <property type="evidence" value="ECO:0007669"/>
    <property type="project" value="UniProtKB-UniRule"/>
</dbReference>
<dbReference type="GO" id="GO:0046872">
    <property type="term" value="F:metal ion binding"/>
    <property type="evidence" value="ECO:0007669"/>
    <property type="project" value="UniProtKB-KW"/>
</dbReference>
<dbReference type="OrthoDB" id="8693905at2759"/>
<dbReference type="InterPro" id="IPR011009">
    <property type="entry name" value="Kinase-like_dom_sf"/>
</dbReference>
<dbReference type="Pfam" id="PF00069">
    <property type="entry name" value="Pkinase"/>
    <property type="match status" value="1"/>
</dbReference>
<dbReference type="InterPro" id="IPR000719">
    <property type="entry name" value="Prot_kinase_dom"/>
</dbReference>
<feature type="region of interest" description="Disordered" evidence="8">
    <location>
        <begin position="1"/>
        <end position="40"/>
    </location>
</feature>
<dbReference type="GO" id="GO:0005737">
    <property type="term" value="C:cytoplasm"/>
    <property type="evidence" value="ECO:0007669"/>
    <property type="project" value="TreeGrafter"/>
</dbReference>
<feature type="compositionally biased region" description="Low complexity" evidence="8">
    <location>
        <begin position="568"/>
        <end position="581"/>
    </location>
</feature>
<keyword evidence="6 7" id="KW-0067">ATP-binding</keyword>
<dbReference type="PANTHER" id="PTHR48016">
    <property type="entry name" value="MAP KINASE KINASE KINASE SSK2-RELATED-RELATED"/>
    <property type="match status" value="1"/>
</dbReference>
<dbReference type="EMBL" id="LK052959">
    <property type="protein sequence ID" value="CDR49214.1"/>
    <property type="molecule type" value="Genomic_DNA"/>
</dbReference>
<keyword evidence="4" id="KW-0418">Kinase</keyword>
<dbReference type="SUPFAM" id="SSF56112">
    <property type="entry name" value="Protein kinase-like (PK-like)"/>
    <property type="match status" value="1"/>
</dbReference>
<keyword evidence="3 7" id="KW-0547">Nucleotide-binding</keyword>
<feature type="compositionally biased region" description="Low complexity" evidence="8">
    <location>
        <begin position="1201"/>
        <end position="1213"/>
    </location>
</feature>
<feature type="compositionally biased region" description="Basic and acidic residues" evidence="8">
    <location>
        <begin position="592"/>
        <end position="610"/>
    </location>
</feature>
<feature type="compositionally biased region" description="Polar residues" evidence="8">
    <location>
        <begin position="1246"/>
        <end position="1256"/>
    </location>
</feature>
<evidence type="ECO:0000256" key="5">
    <source>
        <dbReference type="ARBA" id="ARBA00022833"/>
    </source>
</evidence>
<dbReference type="CDD" id="cd00029">
    <property type="entry name" value="C1"/>
    <property type="match status" value="1"/>
</dbReference>
<dbReference type="Gene3D" id="1.10.510.10">
    <property type="entry name" value="Transferase(Phosphotransferase) domain 1"/>
    <property type="match status" value="1"/>
</dbReference>
<proteinExistence type="predicted"/>
<feature type="compositionally biased region" description="Polar residues" evidence="8">
    <location>
        <begin position="411"/>
        <end position="440"/>
    </location>
</feature>
<feature type="region of interest" description="Disordered" evidence="8">
    <location>
        <begin position="101"/>
        <end position="121"/>
    </location>
</feature>
<feature type="domain" description="Protein kinase" evidence="9">
    <location>
        <begin position="690"/>
        <end position="947"/>
    </location>
</feature>
<feature type="region of interest" description="Disordered" evidence="8">
    <location>
        <begin position="381"/>
        <end position="440"/>
    </location>
</feature>
<dbReference type="PROSITE" id="PS50081">
    <property type="entry name" value="ZF_DAG_PE_2"/>
    <property type="match status" value="1"/>
</dbReference>
<dbReference type="InterPro" id="IPR046349">
    <property type="entry name" value="C1-like_sf"/>
</dbReference>
<organism evidence="11">
    <name type="scientific">Rhodotorula toruloides</name>
    <name type="common">Yeast</name>
    <name type="synonym">Rhodosporidium toruloides</name>
    <dbReference type="NCBI Taxonomy" id="5286"/>
    <lineage>
        <taxon>Eukaryota</taxon>
        <taxon>Fungi</taxon>
        <taxon>Dikarya</taxon>
        <taxon>Basidiomycota</taxon>
        <taxon>Pucciniomycotina</taxon>
        <taxon>Microbotryomycetes</taxon>
        <taxon>Sporidiobolales</taxon>
        <taxon>Sporidiobolaceae</taxon>
        <taxon>Rhodotorula</taxon>
    </lineage>
</organism>
<feature type="compositionally biased region" description="Polar residues" evidence="8">
    <location>
        <begin position="1177"/>
        <end position="1188"/>
    </location>
</feature>
<gene>
    <name evidence="11" type="ORF">RHTO0S_24e00870g</name>
</gene>
<feature type="domain" description="Phorbol-ester/DAG-type" evidence="10">
    <location>
        <begin position="1045"/>
        <end position="1091"/>
    </location>
</feature>
<evidence type="ECO:0000313" key="11">
    <source>
        <dbReference type="EMBL" id="CDR49214.1"/>
    </source>
</evidence>
<dbReference type="SMART" id="SM00220">
    <property type="entry name" value="S_TKc"/>
    <property type="match status" value="1"/>
</dbReference>
<dbReference type="Gene3D" id="3.30.60.20">
    <property type="match status" value="1"/>
</dbReference>
<protein>
    <submittedName>
        <fullName evidence="11">RHTO0S24e00870g1_1</fullName>
    </submittedName>
</protein>
<feature type="region of interest" description="Disordered" evidence="8">
    <location>
        <begin position="153"/>
        <end position="172"/>
    </location>
</feature>
<feature type="compositionally biased region" description="Basic and acidic residues" evidence="8">
    <location>
        <begin position="483"/>
        <end position="502"/>
    </location>
</feature>
<evidence type="ECO:0000256" key="2">
    <source>
        <dbReference type="ARBA" id="ARBA00022723"/>
    </source>
</evidence>
<feature type="region of interest" description="Disordered" evidence="8">
    <location>
        <begin position="522"/>
        <end position="620"/>
    </location>
</feature>